<keyword evidence="2" id="KW-0012">Acyltransferase</keyword>
<gene>
    <name evidence="5" type="ORF">OL233_02620</name>
</gene>
<dbReference type="Pfam" id="PF13302">
    <property type="entry name" value="Acetyltransf_3"/>
    <property type="match status" value="1"/>
</dbReference>
<dbReference type="PANTHER" id="PTHR43792">
    <property type="entry name" value="GNAT FAMILY, PUTATIVE (AFU_ORTHOLOGUE AFUA_3G00765)-RELATED-RELATED"/>
    <property type="match status" value="1"/>
</dbReference>
<dbReference type="InterPro" id="IPR000182">
    <property type="entry name" value="GNAT_dom"/>
</dbReference>
<evidence type="ECO:0000259" key="4">
    <source>
        <dbReference type="PROSITE" id="PS51186"/>
    </source>
</evidence>
<dbReference type="SUPFAM" id="SSF55729">
    <property type="entry name" value="Acyl-CoA N-acyltransferases (Nat)"/>
    <property type="match status" value="1"/>
</dbReference>
<reference evidence="5" key="1">
    <citation type="submission" date="2022-10" db="EMBL/GenBank/DDBJ databases">
        <title>Vagococcus sp. isolated from poultry meat.</title>
        <authorList>
            <person name="Johansson P."/>
            <person name="Bjorkroth J."/>
        </authorList>
    </citation>
    <scope>NUCLEOTIDE SEQUENCE</scope>
    <source>
        <strain evidence="5">PNs007</strain>
    </source>
</reference>
<organism evidence="5 6">
    <name type="scientific">Vagococcus proximus</name>
    <dbReference type="NCBI Taxonomy" id="2991417"/>
    <lineage>
        <taxon>Bacteria</taxon>
        <taxon>Bacillati</taxon>
        <taxon>Bacillota</taxon>
        <taxon>Bacilli</taxon>
        <taxon>Lactobacillales</taxon>
        <taxon>Enterococcaceae</taxon>
        <taxon>Vagococcus</taxon>
    </lineage>
</organism>
<sequence>MTKSRALLLAENEIIETERCILRTLTLADSQDMFEYCSNPNVAKYTTFEPHQTLRESEEAIANFFIPDQLTKWAIELKKNNKMIGTIDMMAMTADSTEFGWAISEDYWGQGIVAEVARPLVKLAFEELGLIKIEAKHHVDNPNSGRVMAKIGMSYWGKNYISPEKYQTKSLEVAYYGMTKDDYDKLSMK</sequence>
<dbReference type="RefSeq" id="WP_275470808.1">
    <property type="nucleotide sequence ID" value="NZ_JAPDSH010000001.1"/>
</dbReference>
<evidence type="ECO:0000313" key="5">
    <source>
        <dbReference type="EMBL" id="MDF0479170.1"/>
    </source>
</evidence>
<accession>A0ABT5WZH7</accession>
<comment type="similarity">
    <text evidence="3">Belongs to the acetyltransferase family. RimJ subfamily.</text>
</comment>
<evidence type="ECO:0000256" key="2">
    <source>
        <dbReference type="ARBA" id="ARBA00023315"/>
    </source>
</evidence>
<dbReference type="InterPro" id="IPR016181">
    <property type="entry name" value="Acyl_CoA_acyltransferase"/>
</dbReference>
<evidence type="ECO:0000313" key="6">
    <source>
        <dbReference type="Proteomes" id="UP001147148"/>
    </source>
</evidence>
<evidence type="ECO:0000256" key="1">
    <source>
        <dbReference type="ARBA" id="ARBA00022679"/>
    </source>
</evidence>
<dbReference type="InterPro" id="IPR051531">
    <property type="entry name" value="N-acetyltransferase"/>
</dbReference>
<protein>
    <submittedName>
        <fullName evidence="5">GNAT family N-acetyltransferase</fullName>
    </submittedName>
</protein>
<proteinExistence type="inferred from homology"/>
<dbReference type="PANTHER" id="PTHR43792:SF8">
    <property type="entry name" value="[RIBOSOMAL PROTEIN US5]-ALANINE N-ACETYLTRANSFERASE"/>
    <property type="match status" value="1"/>
</dbReference>
<feature type="domain" description="N-acetyltransferase" evidence="4">
    <location>
        <begin position="20"/>
        <end position="172"/>
    </location>
</feature>
<evidence type="ECO:0000256" key="3">
    <source>
        <dbReference type="ARBA" id="ARBA00038502"/>
    </source>
</evidence>
<dbReference type="PROSITE" id="PS51186">
    <property type="entry name" value="GNAT"/>
    <property type="match status" value="1"/>
</dbReference>
<comment type="caution">
    <text evidence="5">The sequence shown here is derived from an EMBL/GenBank/DDBJ whole genome shotgun (WGS) entry which is preliminary data.</text>
</comment>
<dbReference type="Gene3D" id="3.40.630.30">
    <property type="match status" value="1"/>
</dbReference>
<dbReference type="Proteomes" id="UP001147148">
    <property type="component" value="Unassembled WGS sequence"/>
</dbReference>
<dbReference type="EMBL" id="JAPDSH010000001">
    <property type="protein sequence ID" value="MDF0479170.1"/>
    <property type="molecule type" value="Genomic_DNA"/>
</dbReference>
<keyword evidence="6" id="KW-1185">Reference proteome</keyword>
<name>A0ABT5WZH7_9ENTE</name>
<keyword evidence="1" id="KW-0808">Transferase</keyword>